<accession>A0A3G9IV05</accession>
<dbReference type="InterPro" id="IPR037123">
    <property type="entry name" value="PRibGlycinamide_synth_C_sf"/>
</dbReference>
<dbReference type="FunFam" id="3.90.600.10:FF:000001">
    <property type="entry name" value="Trifunctional purine biosynthetic protein adenosine-3"/>
    <property type="match status" value="1"/>
</dbReference>
<evidence type="ECO:0000256" key="7">
    <source>
        <dbReference type="ARBA" id="ARBA00022741"/>
    </source>
</evidence>
<keyword evidence="8 14" id="KW-0658">Purine biosynthesis</keyword>
<dbReference type="NCBIfam" id="TIGR00877">
    <property type="entry name" value="purD"/>
    <property type="match status" value="1"/>
</dbReference>
<dbReference type="Gene3D" id="3.30.1490.20">
    <property type="entry name" value="ATP-grasp fold, A domain"/>
    <property type="match status" value="1"/>
</dbReference>
<dbReference type="KEGG" id="pbk:Back11_39920"/>
<dbReference type="PANTHER" id="PTHR43472:SF1">
    <property type="entry name" value="PHOSPHORIBOSYLAMINE--GLYCINE LIGASE, CHLOROPLASTIC"/>
    <property type="match status" value="1"/>
</dbReference>
<evidence type="ECO:0000256" key="6">
    <source>
        <dbReference type="ARBA" id="ARBA00022723"/>
    </source>
</evidence>
<evidence type="ECO:0000256" key="3">
    <source>
        <dbReference type="ARBA" id="ARBA00005174"/>
    </source>
</evidence>
<dbReference type="SMART" id="SM01210">
    <property type="entry name" value="GARS_C"/>
    <property type="match status" value="1"/>
</dbReference>
<name>A0A3G9IV05_9BACL</name>
<proteinExistence type="inferred from homology"/>
<evidence type="ECO:0000256" key="4">
    <source>
        <dbReference type="ARBA" id="ARBA00013255"/>
    </source>
</evidence>
<dbReference type="GO" id="GO:0009113">
    <property type="term" value="P:purine nucleobase biosynthetic process"/>
    <property type="evidence" value="ECO:0007669"/>
    <property type="project" value="InterPro"/>
</dbReference>
<protein>
    <recommendedName>
        <fullName evidence="4 14">Phosphoribosylamine--glycine ligase</fullName>
        <ecNumber evidence="4 14">6.3.4.13</ecNumber>
    </recommendedName>
    <alternativeName>
        <fullName evidence="14">GARS</fullName>
    </alternativeName>
    <alternativeName>
        <fullName evidence="13 14">Phosphoribosylglycinamide synthetase</fullName>
    </alternativeName>
    <alternativeName>
        <fullName evidence="12 14">glycinamide ribonucleotide synthetase</fullName>
    </alternativeName>
</protein>
<dbReference type="PANTHER" id="PTHR43472">
    <property type="entry name" value="PHOSPHORIBOSYLAMINE--GLYCINE LIGASE"/>
    <property type="match status" value="1"/>
</dbReference>
<evidence type="ECO:0000256" key="9">
    <source>
        <dbReference type="ARBA" id="ARBA00022840"/>
    </source>
</evidence>
<dbReference type="GO" id="GO:0046872">
    <property type="term" value="F:metal ion binding"/>
    <property type="evidence" value="ECO:0007669"/>
    <property type="project" value="UniProtKB-KW"/>
</dbReference>
<evidence type="ECO:0000256" key="12">
    <source>
        <dbReference type="ARBA" id="ARBA00042242"/>
    </source>
</evidence>
<dbReference type="EC" id="6.3.4.13" evidence="4 14"/>
<dbReference type="InterPro" id="IPR013815">
    <property type="entry name" value="ATP_grasp_subdomain_1"/>
</dbReference>
<evidence type="ECO:0000256" key="8">
    <source>
        <dbReference type="ARBA" id="ARBA00022755"/>
    </source>
</evidence>
<dbReference type="Gene3D" id="3.30.470.20">
    <property type="entry name" value="ATP-grasp fold, B domain"/>
    <property type="match status" value="1"/>
</dbReference>
<dbReference type="GO" id="GO:0006189">
    <property type="term" value="P:'de novo' IMP biosynthetic process"/>
    <property type="evidence" value="ECO:0007669"/>
    <property type="project" value="UniProtKB-UniRule"/>
</dbReference>
<keyword evidence="9" id="KW-0067">ATP-binding</keyword>
<evidence type="ECO:0000256" key="10">
    <source>
        <dbReference type="ARBA" id="ARBA00023211"/>
    </source>
</evidence>
<dbReference type="GO" id="GO:0005524">
    <property type="term" value="F:ATP binding"/>
    <property type="evidence" value="ECO:0007669"/>
    <property type="project" value="UniProtKB-UniRule"/>
</dbReference>
<organism evidence="15 16">
    <name type="scientific">Paenibacillus baekrokdamisoli</name>
    <dbReference type="NCBI Taxonomy" id="1712516"/>
    <lineage>
        <taxon>Bacteria</taxon>
        <taxon>Bacillati</taxon>
        <taxon>Bacillota</taxon>
        <taxon>Bacilli</taxon>
        <taxon>Bacillales</taxon>
        <taxon>Paenibacillaceae</taxon>
        <taxon>Paenibacillus</taxon>
    </lineage>
</organism>
<comment type="cofactor">
    <cofactor evidence="1">
        <name>Mn(2+)</name>
        <dbReference type="ChEBI" id="CHEBI:29035"/>
    </cofactor>
</comment>
<comment type="similarity">
    <text evidence="11 14">Belongs to the GARS family.</text>
</comment>
<comment type="cofactor">
    <cofactor evidence="2">
        <name>Mg(2+)</name>
        <dbReference type="ChEBI" id="CHEBI:18420"/>
    </cofactor>
</comment>
<keyword evidence="6" id="KW-0479">Metal-binding</keyword>
<comment type="pathway">
    <text evidence="3 14">Purine metabolism; IMP biosynthesis via de novo pathway; N(1)-(5-phospho-D-ribosyl)glycinamide from 5-phospho-alpha-D-ribose 1-diphosphate: step 2/2.</text>
</comment>
<dbReference type="InterPro" id="IPR011761">
    <property type="entry name" value="ATP-grasp"/>
</dbReference>
<dbReference type="UniPathway" id="UPA00074">
    <property type="reaction ID" value="UER00125"/>
</dbReference>
<dbReference type="RefSeq" id="WP_125661082.1">
    <property type="nucleotide sequence ID" value="NZ_AP019308.1"/>
</dbReference>
<reference evidence="15 16" key="1">
    <citation type="submission" date="2018-11" db="EMBL/GenBank/DDBJ databases">
        <title>Complete genome sequence of Paenibacillus baekrokdamisoli strain KCTC 33723.</title>
        <authorList>
            <person name="Kang S.W."/>
            <person name="Lee K.C."/>
            <person name="Kim K.K."/>
            <person name="Kim J.S."/>
            <person name="Kim D.S."/>
            <person name="Ko S.H."/>
            <person name="Yang S.H."/>
            <person name="Lee J.S."/>
        </authorList>
    </citation>
    <scope>NUCLEOTIDE SEQUENCE [LARGE SCALE GENOMIC DNA]</scope>
    <source>
        <strain evidence="15 16">KCTC 33723</strain>
    </source>
</reference>
<evidence type="ECO:0000256" key="11">
    <source>
        <dbReference type="ARBA" id="ARBA00038345"/>
    </source>
</evidence>
<keyword evidence="7" id="KW-0547">Nucleotide-binding</keyword>
<dbReference type="InterPro" id="IPR000115">
    <property type="entry name" value="PRibGlycinamide_synth"/>
</dbReference>
<dbReference type="OrthoDB" id="9807240at2"/>
<keyword evidence="10" id="KW-0464">Manganese</keyword>
<evidence type="ECO:0000256" key="2">
    <source>
        <dbReference type="ARBA" id="ARBA00001946"/>
    </source>
</evidence>
<keyword evidence="16" id="KW-1185">Reference proteome</keyword>
<gene>
    <name evidence="14 15" type="primary">purD</name>
    <name evidence="15" type="ORF">Back11_39920</name>
</gene>
<dbReference type="EMBL" id="AP019308">
    <property type="protein sequence ID" value="BBH22647.1"/>
    <property type="molecule type" value="Genomic_DNA"/>
</dbReference>
<dbReference type="FunFam" id="3.30.1490.20:FF:000006">
    <property type="entry name" value="phosphoribosylamine--glycine ligase, chloroplastic-like"/>
    <property type="match status" value="1"/>
</dbReference>
<dbReference type="SUPFAM" id="SSF51246">
    <property type="entry name" value="Rudiment single hybrid motif"/>
    <property type="match status" value="1"/>
</dbReference>
<dbReference type="InterPro" id="IPR020562">
    <property type="entry name" value="PRibGlycinamide_synth_N"/>
</dbReference>
<evidence type="ECO:0000256" key="1">
    <source>
        <dbReference type="ARBA" id="ARBA00001936"/>
    </source>
</evidence>
<evidence type="ECO:0000313" key="16">
    <source>
        <dbReference type="Proteomes" id="UP000275368"/>
    </source>
</evidence>
<dbReference type="AlphaFoldDB" id="A0A3G9IV05"/>
<comment type="catalytic activity">
    <reaction evidence="14">
        <text>5-phospho-beta-D-ribosylamine + glycine + ATP = N(1)-(5-phospho-beta-D-ribosyl)glycinamide + ADP + phosphate + H(+)</text>
        <dbReference type="Rhea" id="RHEA:17453"/>
        <dbReference type="ChEBI" id="CHEBI:15378"/>
        <dbReference type="ChEBI" id="CHEBI:30616"/>
        <dbReference type="ChEBI" id="CHEBI:43474"/>
        <dbReference type="ChEBI" id="CHEBI:57305"/>
        <dbReference type="ChEBI" id="CHEBI:58681"/>
        <dbReference type="ChEBI" id="CHEBI:143788"/>
        <dbReference type="ChEBI" id="CHEBI:456216"/>
        <dbReference type="EC" id="6.3.4.13"/>
    </reaction>
</comment>
<evidence type="ECO:0000313" key="15">
    <source>
        <dbReference type="EMBL" id="BBH22647.1"/>
    </source>
</evidence>
<dbReference type="SUPFAM" id="SSF52440">
    <property type="entry name" value="PreATP-grasp domain"/>
    <property type="match status" value="1"/>
</dbReference>
<dbReference type="InterPro" id="IPR016185">
    <property type="entry name" value="PreATP-grasp_dom_sf"/>
</dbReference>
<dbReference type="Pfam" id="PF02844">
    <property type="entry name" value="GARS_N"/>
    <property type="match status" value="1"/>
</dbReference>
<dbReference type="Gene3D" id="3.40.50.20">
    <property type="match status" value="1"/>
</dbReference>
<dbReference type="InterPro" id="IPR020560">
    <property type="entry name" value="PRibGlycinamide_synth_C-dom"/>
</dbReference>
<dbReference type="Pfam" id="PF01071">
    <property type="entry name" value="GARS_A"/>
    <property type="match status" value="1"/>
</dbReference>
<dbReference type="HAMAP" id="MF_00138">
    <property type="entry name" value="GARS"/>
    <property type="match status" value="1"/>
</dbReference>
<dbReference type="PROSITE" id="PS50975">
    <property type="entry name" value="ATP_GRASP"/>
    <property type="match status" value="1"/>
</dbReference>
<evidence type="ECO:0000256" key="13">
    <source>
        <dbReference type="ARBA" id="ARBA00042864"/>
    </source>
</evidence>
<keyword evidence="5 14" id="KW-0436">Ligase</keyword>
<dbReference type="SUPFAM" id="SSF56059">
    <property type="entry name" value="Glutathione synthetase ATP-binding domain-like"/>
    <property type="match status" value="1"/>
</dbReference>
<sequence>MRVMVIGGGGREHAIVWALNNSEKVKKIYCAPGNAGIAELAEIAPIPVNKFADLIQFAIDHSVDLVVVGPDDPLAEGIVDAFEEQNIPIYGPRKNAAEIEGSKIFMKNLLKKYNIITAKYETFTDHESALAYLREQSVPIVIKADGLAAGKGVTVAYSMEEAEQALHDMMVGKVFGESGGRVVIEEFLEGQEMSILAFVDGETVRAMVPAQDHKPIFDNDKGPNTGGMGTYTPLPHIDPAIVEEAIETIIKPTAKAMVSEGRPFRGVLFAGLMITKDGPKTIEFNARMGDPETQVVLPRLKTDLLDIILASINGRLDQLDIEWNDEAAVCVIAASEGYPGNYPKGHVIEGLDAAKAQGALVFHAGTAEKDGSLVTNGGRVLGIVGRGRDLAEARARAYEAVSVIHFEGMQVRTDIAAKALK</sequence>
<dbReference type="InterPro" id="IPR020561">
    <property type="entry name" value="PRibGlycinamid_synth_ATP-grasp"/>
</dbReference>
<dbReference type="InterPro" id="IPR011054">
    <property type="entry name" value="Rudment_hybrid_motif"/>
</dbReference>
<dbReference type="GO" id="GO:0004637">
    <property type="term" value="F:phosphoribosylamine-glycine ligase activity"/>
    <property type="evidence" value="ECO:0007669"/>
    <property type="project" value="UniProtKB-UniRule"/>
</dbReference>
<dbReference type="SMART" id="SM01209">
    <property type="entry name" value="GARS_A"/>
    <property type="match status" value="1"/>
</dbReference>
<dbReference type="Pfam" id="PF02843">
    <property type="entry name" value="GARS_C"/>
    <property type="match status" value="1"/>
</dbReference>
<dbReference type="Gene3D" id="3.90.600.10">
    <property type="entry name" value="Phosphoribosylglycinamide synthetase, C-terminal domain"/>
    <property type="match status" value="1"/>
</dbReference>
<dbReference type="FunFam" id="3.30.470.20:FF:000018">
    <property type="entry name" value="Trifunctional purine biosynthetic protein adenosine-3"/>
    <property type="match status" value="1"/>
</dbReference>
<evidence type="ECO:0000256" key="5">
    <source>
        <dbReference type="ARBA" id="ARBA00022598"/>
    </source>
</evidence>
<evidence type="ECO:0000256" key="14">
    <source>
        <dbReference type="HAMAP-Rule" id="MF_00138"/>
    </source>
</evidence>
<dbReference type="Proteomes" id="UP000275368">
    <property type="component" value="Chromosome"/>
</dbReference>